<dbReference type="PRINTS" id="PR00081">
    <property type="entry name" value="GDHRDH"/>
</dbReference>
<dbReference type="PANTHER" id="PTHR42879:SF2">
    <property type="entry name" value="3-OXOACYL-[ACYL-CARRIER-PROTEIN] REDUCTASE FABG"/>
    <property type="match status" value="1"/>
</dbReference>
<proteinExistence type="inferred from homology"/>
<dbReference type="CDD" id="cd05233">
    <property type="entry name" value="SDR_c"/>
    <property type="match status" value="1"/>
</dbReference>
<accession>A0ABU9Y8U7</accession>
<reference evidence="2 3" key="1">
    <citation type="submission" date="2024-05" db="EMBL/GenBank/DDBJ databases">
        <authorList>
            <person name="Liu Q."/>
            <person name="Xin Y.-H."/>
        </authorList>
    </citation>
    <scope>NUCLEOTIDE SEQUENCE [LARGE SCALE GENOMIC DNA]</scope>
    <source>
        <strain evidence="2 3">CGMCC 1.10181</strain>
    </source>
</reference>
<evidence type="ECO:0000313" key="3">
    <source>
        <dbReference type="Proteomes" id="UP001419910"/>
    </source>
</evidence>
<organism evidence="2 3">
    <name type="scientific">Sphingomonas oligophenolica</name>
    <dbReference type="NCBI Taxonomy" id="301154"/>
    <lineage>
        <taxon>Bacteria</taxon>
        <taxon>Pseudomonadati</taxon>
        <taxon>Pseudomonadota</taxon>
        <taxon>Alphaproteobacteria</taxon>
        <taxon>Sphingomonadales</taxon>
        <taxon>Sphingomonadaceae</taxon>
        <taxon>Sphingomonas</taxon>
    </lineage>
</organism>
<dbReference type="PANTHER" id="PTHR42879">
    <property type="entry name" value="3-OXOACYL-(ACYL-CARRIER-PROTEIN) REDUCTASE"/>
    <property type="match status" value="1"/>
</dbReference>
<dbReference type="SUPFAM" id="SSF51735">
    <property type="entry name" value="NAD(P)-binding Rossmann-fold domains"/>
    <property type="match status" value="1"/>
</dbReference>
<dbReference type="InterPro" id="IPR036291">
    <property type="entry name" value="NAD(P)-bd_dom_sf"/>
</dbReference>
<keyword evidence="3" id="KW-1185">Reference proteome</keyword>
<dbReference type="GO" id="GO:0016491">
    <property type="term" value="F:oxidoreductase activity"/>
    <property type="evidence" value="ECO:0007669"/>
    <property type="project" value="UniProtKB-KW"/>
</dbReference>
<name>A0ABU9Y8U7_9SPHN</name>
<dbReference type="EMBL" id="JBDIME010000025">
    <property type="protein sequence ID" value="MEN2792229.1"/>
    <property type="molecule type" value="Genomic_DNA"/>
</dbReference>
<dbReference type="EC" id="1.1.-.-" evidence="2"/>
<dbReference type="Gene3D" id="3.40.50.720">
    <property type="entry name" value="NAD(P)-binding Rossmann-like Domain"/>
    <property type="match status" value="1"/>
</dbReference>
<protein>
    <submittedName>
        <fullName evidence="2">SDR family oxidoreductase</fullName>
        <ecNumber evidence="2">1.1.-.-</ecNumber>
    </submittedName>
</protein>
<sequence length="268" mass="28399">MRARPQNEELTIVSETRVAIVTGAAGGIGEGIVRKFGEEGVAVIGTGRNAEKLKELQARLGDSVDFSYVVADVTADDAPGAIVDFTLGKHGRLNYLVNNAGSGHWAPVHATPDAMLDDVLAISMRAPFRLCREVIPHMGRGSAICTIGSTFGIMGGLDGGAYCMVKSGLTGLTQTIAAQYGEQGIRANVVAPTVVKTPMTEAAWDYPAFQLVNQGLTPFYRDCTVDDVANAVVFLCSDKGEFINGQVIAVDGGWSTTKMVNSRFRLAQ</sequence>
<evidence type="ECO:0000313" key="2">
    <source>
        <dbReference type="EMBL" id="MEN2792229.1"/>
    </source>
</evidence>
<evidence type="ECO:0000256" key="1">
    <source>
        <dbReference type="ARBA" id="ARBA00006484"/>
    </source>
</evidence>
<dbReference type="InterPro" id="IPR002347">
    <property type="entry name" value="SDR_fam"/>
</dbReference>
<keyword evidence="2" id="KW-0560">Oxidoreductase</keyword>
<gene>
    <name evidence="2" type="ORF">ABC974_21540</name>
</gene>
<comment type="caution">
    <text evidence="2">The sequence shown here is derived from an EMBL/GenBank/DDBJ whole genome shotgun (WGS) entry which is preliminary data.</text>
</comment>
<dbReference type="Proteomes" id="UP001419910">
    <property type="component" value="Unassembled WGS sequence"/>
</dbReference>
<comment type="similarity">
    <text evidence="1">Belongs to the short-chain dehydrogenases/reductases (SDR) family.</text>
</comment>
<dbReference type="Pfam" id="PF13561">
    <property type="entry name" value="adh_short_C2"/>
    <property type="match status" value="1"/>
</dbReference>
<dbReference type="InterPro" id="IPR050259">
    <property type="entry name" value="SDR"/>
</dbReference>
<dbReference type="RefSeq" id="WP_343888404.1">
    <property type="nucleotide sequence ID" value="NZ_BAAAEH010000009.1"/>
</dbReference>